<protein>
    <submittedName>
        <fullName evidence="5">Helicase SNF2</fullName>
    </submittedName>
</protein>
<feature type="domain" description="Helicase ATP-binding" evidence="3">
    <location>
        <begin position="323"/>
        <end position="482"/>
    </location>
</feature>
<name>A0A917QSL5_9ACTN</name>
<comment type="caution">
    <text evidence="5">The sequence shown here is derived from an EMBL/GenBank/DDBJ whole genome shotgun (WGS) entry which is preliminary data.</text>
</comment>
<keyword evidence="6" id="KW-1185">Reference proteome</keyword>
<sequence>MGVNVVPPLPSGSVPPGTGAPAPPRPDAAVPSTPGEVRALLDDAERLLSAARALLDDDAAARTAVQRALSALRSRAARADLAAIPSARLKDVTDGRLRLGVLEQAGYRTVLDILDATPYALQLLPGIGARTAAQVHAAAAQIARAAEETVAVRIDVDHREAETTHLLIALHRLVSAGPDLPRAQRAAGAVREELAALLPAAQPARGRVRMLLAGREGRHRAREAVAEVAGLLAAARASGTPLLLGQTSVDLLRPPPSDIEAWSDFELRPPEYYNLLAEIAALEPDRVAAEGFLPDSVSTRVRAQALDDTHRRVSLRGYQAFGARFALTQRRVILGDEMGLGKTVQAIAAMAHLWSCGERHFLVACPASVVINWTREVEARSTLAAYRLHGPDRAAGLAEWIRAGGVAVTTIDSLHRLPVPADVALGMLVVDEAHYVKNPAARRSQAVAEWCARTERVLFMTGTPMENRVEEFRSLVGHLRPDMVPEIRGSDAAAGAQSFRRAVAPVYLRRNQEDVLTELPEVVLVDEWEEFSRTDLAAYRAAVAEGNFMAMRRAAYAVPGTSAKLQRLLELVEEAAGSGRKVVVFSYFRDVVAAVHEALGGRAHGPISGGQSSAARQRAVDTFTAAPGHAVLLSQIQAGGLGLNLQAASVVIICEPQVKPTLESQAIGRAHRMGQTRRVRVHRLLTTDSVDQRMLDILRGKTKIFDVYARHSDLAASTPDAIDVSEQTLARRIVEEEQVRLDLPPAAAPPPEDPIAENAAG</sequence>
<feature type="compositionally biased region" description="Low complexity" evidence="2">
    <location>
        <begin position="1"/>
        <end position="20"/>
    </location>
</feature>
<dbReference type="InterPro" id="IPR038718">
    <property type="entry name" value="SNF2-like_sf"/>
</dbReference>
<reference evidence="5" key="2">
    <citation type="submission" date="2020-09" db="EMBL/GenBank/DDBJ databases">
        <authorList>
            <person name="Sun Q."/>
            <person name="Ohkuma M."/>
        </authorList>
    </citation>
    <scope>NUCLEOTIDE SEQUENCE</scope>
    <source>
        <strain evidence="5">JCM 13064</strain>
    </source>
</reference>
<accession>A0A917QSL5</accession>
<dbReference type="Pfam" id="PF00271">
    <property type="entry name" value="Helicase_C"/>
    <property type="match status" value="1"/>
</dbReference>
<dbReference type="GO" id="GO:0005524">
    <property type="term" value="F:ATP binding"/>
    <property type="evidence" value="ECO:0007669"/>
    <property type="project" value="InterPro"/>
</dbReference>
<dbReference type="SMART" id="SM00490">
    <property type="entry name" value="HELICc"/>
    <property type="match status" value="1"/>
</dbReference>
<dbReference type="PANTHER" id="PTHR10799">
    <property type="entry name" value="SNF2/RAD54 HELICASE FAMILY"/>
    <property type="match status" value="1"/>
</dbReference>
<reference evidence="5" key="1">
    <citation type="journal article" date="2014" name="Int. J. Syst. Evol. Microbiol.">
        <title>Complete genome sequence of Corynebacterium casei LMG S-19264T (=DSM 44701T), isolated from a smear-ripened cheese.</title>
        <authorList>
            <consortium name="US DOE Joint Genome Institute (JGI-PGF)"/>
            <person name="Walter F."/>
            <person name="Albersmeier A."/>
            <person name="Kalinowski J."/>
            <person name="Ruckert C."/>
        </authorList>
    </citation>
    <scope>NUCLEOTIDE SEQUENCE</scope>
    <source>
        <strain evidence="5">JCM 13064</strain>
    </source>
</reference>
<dbReference type="InterPro" id="IPR014001">
    <property type="entry name" value="Helicase_ATP-bd"/>
</dbReference>
<feature type="region of interest" description="Disordered" evidence="2">
    <location>
        <begin position="1"/>
        <end position="33"/>
    </location>
</feature>
<gene>
    <name evidence="5" type="ORF">GCM10007964_05520</name>
</gene>
<dbReference type="CDD" id="cd18793">
    <property type="entry name" value="SF2_C_SNF"/>
    <property type="match status" value="1"/>
</dbReference>
<keyword evidence="5" id="KW-0347">Helicase</keyword>
<evidence type="ECO:0000313" key="6">
    <source>
        <dbReference type="Proteomes" id="UP000645217"/>
    </source>
</evidence>
<evidence type="ECO:0000256" key="1">
    <source>
        <dbReference type="ARBA" id="ARBA00022801"/>
    </source>
</evidence>
<evidence type="ECO:0000259" key="4">
    <source>
        <dbReference type="PROSITE" id="PS51194"/>
    </source>
</evidence>
<keyword evidence="5" id="KW-0067">ATP-binding</keyword>
<evidence type="ECO:0000259" key="3">
    <source>
        <dbReference type="PROSITE" id="PS51192"/>
    </source>
</evidence>
<dbReference type="Proteomes" id="UP000645217">
    <property type="component" value="Unassembled WGS sequence"/>
</dbReference>
<proteinExistence type="predicted"/>
<organism evidence="5 6">
    <name type="scientific">Sphaerisporangium melleum</name>
    <dbReference type="NCBI Taxonomy" id="321316"/>
    <lineage>
        <taxon>Bacteria</taxon>
        <taxon>Bacillati</taxon>
        <taxon>Actinomycetota</taxon>
        <taxon>Actinomycetes</taxon>
        <taxon>Streptosporangiales</taxon>
        <taxon>Streptosporangiaceae</taxon>
        <taxon>Sphaerisporangium</taxon>
    </lineage>
</organism>
<dbReference type="EMBL" id="BMNT01000002">
    <property type="protein sequence ID" value="GGK65384.1"/>
    <property type="molecule type" value="Genomic_DNA"/>
</dbReference>
<evidence type="ECO:0000256" key="2">
    <source>
        <dbReference type="SAM" id="MobiDB-lite"/>
    </source>
</evidence>
<feature type="domain" description="Helicase C-terminal" evidence="4">
    <location>
        <begin position="564"/>
        <end position="715"/>
    </location>
</feature>
<dbReference type="Gene3D" id="3.40.50.10810">
    <property type="entry name" value="Tandem AAA-ATPase domain"/>
    <property type="match status" value="1"/>
</dbReference>
<dbReference type="PROSITE" id="PS51192">
    <property type="entry name" value="HELICASE_ATP_BIND_1"/>
    <property type="match status" value="1"/>
</dbReference>
<dbReference type="GO" id="GO:0016787">
    <property type="term" value="F:hydrolase activity"/>
    <property type="evidence" value="ECO:0007669"/>
    <property type="project" value="UniProtKB-KW"/>
</dbReference>
<dbReference type="InterPro" id="IPR000330">
    <property type="entry name" value="SNF2_N"/>
</dbReference>
<dbReference type="PROSITE" id="PS51194">
    <property type="entry name" value="HELICASE_CTER"/>
    <property type="match status" value="1"/>
</dbReference>
<keyword evidence="5" id="KW-0547">Nucleotide-binding</keyword>
<evidence type="ECO:0000313" key="5">
    <source>
        <dbReference type="EMBL" id="GGK65384.1"/>
    </source>
</evidence>
<keyword evidence="1" id="KW-0378">Hydrolase</keyword>
<dbReference type="InterPro" id="IPR049730">
    <property type="entry name" value="SNF2/RAD54-like_C"/>
</dbReference>
<dbReference type="GO" id="GO:0004386">
    <property type="term" value="F:helicase activity"/>
    <property type="evidence" value="ECO:0007669"/>
    <property type="project" value="UniProtKB-KW"/>
</dbReference>
<dbReference type="InterPro" id="IPR001650">
    <property type="entry name" value="Helicase_C-like"/>
</dbReference>
<dbReference type="Gene3D" id="1.10.150.20">
    <property type="entry name" value="5' to 3' exonuclease, C-terminal subdomain"/>
    <property type="match status" value="1"/>
</dbReference>
<dbReference type="Pfam" id="PF00176">
    <property type="entry name" value="SNF2-rel_dom"/>
    <property type="match status" value="1"/>
</dbReference>
<dbReference type="SUPFAM" id="SSF52540">
    <property type="entry name" value="P-loop containing nucleoside triphosphate hydrolases"/>
    <property type="match status" value="2"/>
</dbReference>
<dbReference type="SMART" id="SM00487">
    <property type="entry name" value="DEXDc"/>
    <property type="match status" value="1"/>
</dbReference>
<feature type="region of interest" description="Disordered" evidence="2">
    <location>
        <begin position="740"/>
        <end position="761"/>
    </location>
</feature>
<dbReference type="InterPro" id="IPR027417">
    <property type="entry name" value="P-loop_NTPase"/>
</dbReference>
<dbReference type="AlphaFoldDB" id="A0A917QSL5"/>
<dbReference type="CDD" id="cd17919">
    <property type="entry name" value="DEXHc_Snf"/>
    <property type="match status" value="1"/>
</dbReference>
<dbReference type="Gene3D" id="3.40.50.300">
    <property type="entry name" value="P-loop containing nucleotide triphosphate hydrolases"/>
    <property type="match status" value="1"/>
</dbReference>